<dbReference type="RefSeq" id="WP_272421955.1">
    <property type="nucleotide sequence ID" value="NZ_JAGTJJ010000049.1"/>
</dbReference>
<proteinExistence type="predicted"/>
<dbReference type="AlphaFoldDB" id="A0A9X3XD69"/>
<keyword evidence="2" id="KW-1185">Reference proteome</keyword>
<evidence type="ECO:0000313" key="1">
    <source>
        <dbReference type="EMBL" id="MDC3987220.1"/>
    </source>
</evidence>
<dbReference type="EMBL" id="JAGTJJ010000049">
    <property type="protein sequence ID" value="MDC3987220.1"/>
    <property type="molecule type" value="Genomic_DNA"/>
</dbReference>
<dbReference type="InterPro" id="IPR016123">
    <property type="entry name" value="Mog1/PsbP_a/b/a-sand"/>
</dbReference>
<dbReference type="Proteomes" id="UP001151081">
    <property type="component" value="Unassembled WGS sequence"/>
</dbReference>
<protein>
    <submittedName>
        <fullName evidence="1">DcrB-related protein</fullName>
    </submittedName>
</protein>
<accession>A0A9X3XD69</accession>
<dbReference type="InterPro" id="IPR014894">
    <property type="entry name" value="DcrB/EagT6"/>
</dbReference>
<organism evidence="1 2">
    <name type="scientific">Polyangium jinanense</name>
    <dbReference type="NCBI Taxonomy" id="2829994"/>
    <lineage>
        <taxon>Bacteria</taxon>
        <taxon>Pseudomonadati</taxon>
        <taxon>Myxococcota</taxon>
        <taxon>Polyangia</taxon>
        <taxon>Polyangiales</taxon>
        <taxon>Polyangiaceae</taxon>
        <taxon>Polyangium</taxon>
    </lineage>
</organism>
<evidence type="ECO:0000313" key="2">
    <source>
        <dbReference type="Proteomes" id="UP001151081"/>
    </source>
</evidence>
<gene>
    <name evidence="1" type="ORF">KEG57_42525</name>
</gene>
<dbReference type="Gene3D" id="3.40.1000.10">
    <property type="entry name" value="Mog1/PsbP, alpha/beta/alpha sandwich"/>
    <property type="match status" value="1"/>
</dbReference>
<name>A0A9X3XD69_9BACT</name>
<dbReference type="Pfam" id="PF08786">
    <property type="entry name" value="DcrB"/>
    <property type="match status" value="1"/>
</dbReference>
<sequence>MGFYQTQEAGFELPANWTDASINMLEYPRPEGLIRVGLSRAERGNRDLAASLEEVIVEQRRKLPFFELLGRVDRVCGGLPGIDTRVTYEESSRKVYQRALSFVIGGRFFVLGVKGTATQEAEVDAMFERAASTFTLRARPSGA</sequence>
<dbReference type="SUPFAM" id="SSF55724">
    <property type="entry name" value="Mog1p/PsbP-like"/>
    <property type="match status" value="1"/>
</dbReference>
<reference evidence="1 2" key="1">
    <citation type="submission" date="2021-04" db="EMBL/GenBank/DDBJ databases">
        <title>Genome analysis of Polyangium sp.</title>
        <authorList>
            <person name="Li Y."/>
            <person name="Wang J."/>
        </authorList>
    </citation>
    <scope>NUCLEOTIDE SEQUENCE [LARGE SCALE GENOMIC DNA]</scope>
    <source>
        <strain evidence="1 2">SDU14</strain>
    </source>
</reference>
<comment type="caution">
    <text evidence="1">The sequence shown here is derived from an EMBL/GenBank/DDBJ whole genome shotgun (WGS) entry which is preliminary data.</text>
</comment>